<reference evidence="3" key="1">
    <citation type="submission" date="2019-06" db="EMBL/GenBank/DDBJ databases">
        <authorList>
            <person name="Murdoch R.W."/>
            <person name="Fathepure B."/>
        </authorList>
    </citation>
    <scope>NUCLEOTIDE SEQUENCE</scope>
</reference>
<evidence type="ECO:0000256" key="1">
    <source>
        <dbReference type="ARBA" id="ARBA00023125"/>
    </source>
</evidence>
<dbReference type="SMART" id="SM00422">
    <property type="entry name" value="HTH_MERR"/>
    <property type="match status" value="1"/>
</dbReference>
<dbReference type="Gene3D" id="1.10.1660.10">
    <property type="match status" value="1"/>
</dbReference>
<dbReference type="PRINTS" id="PR00040">
    <property type="entry name" value="HTHMERR"/>
</dbReference>
<dbReference type="AlphaFoldDB" id="A0A5B8R7C5"/>
<dbReference type="PANTHER" id="PTHR30204">
    <property type="entry name" value="REDOX-CYCLING DRUG-SENSING TRANSCRIPTIONAL ACTIVATOR SOXR"/>
    <property type="match status" value="1"/>
</dbReference>
<dbReference type="PANTHER" id="PTHR30204:SF90">
    <property type="entry name" value="HTH-TYPE TRANSCRIPTIONAL ACTIVATOR MTA"/>
    <property type="match status" value="1"/>
</dbReference>
<dbReference type="InterPro" id="IPR047057">
    <property type="entry name" value="MerR_fam"/>
</dbReference>
<dbReference type="Pfam" id="PF13411">
    <property type="entry name" value="MerR_1"/>
    <property type="match status" value="1"/>
</dbReference>
<dbReference type="EMBL" id="MN079083">
    <property type="protein sequence ID" value="QEA04411.1"/>
    <property type="molecule type" value="Genomic_DNA"/>
</dbReference>
<dbReference type="InterPro" id="IPR009061">
    <property type="entry name" value="DNA-bd_dom_put_sf"/>
</dbReference>
<accession>A0A5B8R7C5</accession>
<proteinExistence type="predicted"/>
<keyword evidence="1" id="KW-0238">DNA-binding</keyword>
<dbReference type="GO" id="GO:0003700">
    <property type="term" value="F:DNA-binding transcription factor activity"/>
    <property type="evidence" value="ECO:0007669"/>
    <property type="project" value="InterPro"/>
</dbReference>
<gene>
    <name evidence="3" type="ORF">KBTEX_00719</name>
</gene>
<protein>
    <recommendedName>
        <fullName evidence="2">HTH merR-type domain-containing protein</fullName>
    </recommendedName>
</protein>
<evidence type="ECO:0000259" key="2">
    <source>
        <dbReference type="PROSITE" id="PS50937"/>
    </source>
</evidence>
<feature type="domain" description="HTH merR-type" evidence="2">
    <location>
        <begin position="7"/>
        <end position="76"/>
    </location>
</feature>
<dbReference type="PROSITE" id="PS00552">
    <property type="entry name" value="HTH_MERR_1"/>
    <property type="match status" value="1"/>
</dbReference>
<dbReference type="CDD" id="cd01106">
    <property type="entry name" value="HTH_TipAL-Mta"/>
    <property type="match status" value="1"/>
</dbReference>
<organism evidence="3">
    <name type="scientific">uncultured organism</name>
    <dbReference type="NCBI Taxonomy" id="155900"/>
    <lineage>
        <taxon>unclassified sequences</taxon>
        <taxon>environmental samples</taxon>
    </lineage>
</organism>
<sequence length="340" mass="37241">MAGARQYVKVGELARRTGLTVRTLHHYDAIGLLRPSARSGAGYRLYAPADVARLHGILALRQLGLSLADIRATLAADGVSLAGIVAEQIRSLDRRIEEARALRDRLAVLDAAMAAGEPPEGEDWLATLALLRRYREHFTAAELRTILTNWATTRGDWAALVADVHDARRRGLAPDAPEMQGLAQRWMALSMQWMEGDVALARRWGGLVETVPEACGRHGLDPVAIAAVRPALQLRLAALRRHLDEADLRAMDKRLASEWRALAERARAMIEAGTPRHASAARALLADFDALADRTAGHDPDRRRRLEQAYRSEPVLARGHFIGADVRTFLAGVREAADGA</sequence>
<evidence type="ECO:0000313" key="3">
    <source>
        <dbReference type="EMBL" id="QEA04411.1"/>
    </source>
</evidence>
<dbReference type="SUPFAM" id="SSF46955">
    <property type="entry name" value="Putative DNA-binding domain"/>
    <property type="match status" value="1"/>
</dbReference>
<name>A0A5B8R7C5_9ZZZZ</name>
<dbReference type="PROSITE" id="PS50937">
    <property type="entry name" value="HTH_MERR_2"/>
    <property type="match status" value="1"/>
</dbReference>
<dbReference type="InterPro" id="IPR000551">
    <property type="entry name" value="MerR-type_HTH_dom"/>
</dbReference>
<dbReference type="GO" id="GO:0003677">
    <property type="term" value="F:DNA binding"/>
    <property type="evidence" value="ECO:0007669"/>
    <property type="project" value="UniProtKB-KW"/>
</dbReference>